<keyword evidence="5" id="KW-1185">Reference proteome</keyword>
<evidence type="ECO:0000313" key="5">
    <source>
        <dbReference type="Proteomes" id="UP000440578"/>
    </source>
</evidence>
<feature type="domain" description="SAM" evidence="3">
    <location>
        <begin position="986"/>
        <end position="1044"/>
    </location>
</feature>
<gene>
    <name evidence="4" type="primary">kazna_1</name>
    <name evidence="4" type="ORF">FJT64_025568</name>
</gene>
<dbReference type="InterPro" id="IPR037614">
    <property type="entry name" value="Kazrin"/>
</dbReference>
<feature type="region of interest" description="Disordered" evidence="2">
    <location>
        <begin position="1151"/>
        <end position="1272"/>
    </location>
</feature>
<dbReference type="Proteomes" id="UP000440578">
    <property type="component" value="Unassembled WGS sequence"/>
</dbReference>
<dbReference type="Pfam" id="PF07647">
    <property type="entry name" value="SAM_2"/>
    <property type="match status" value="1"/>
</dbReference>
<feature type="compositionally biased region" description="Basic and acidic residues" evidence="2">
    <location>
        <begin position="107"/>
        <end position="126"/>
    </location>
</feature>
<dbReference type="EMBL" id="VIIS01001073">
    <property type="protein sequence ID" value="KAF0302319.1"/>
    <property type="molecule type" value="Genomic_DNA"/>
</dbReference>
<feature type="compositionally biased region" description="Low complexity" evidence="2">
    <location>
        <begin position="696"/>
        <end position="711"/>
    </location>
</feature>
<dbReference type="PROSITE" id="PS50105">
    <property type="entry name" value="SAM_DOMAIN"/>
    <property type="match status" value="1"/>
</dbReference>
<dbReference type="Gene3D" id="1.10.150.50">
    <property type="entry name" value="Transcription Factor, Ets-1"/>
    <property type="match status" value="3"/>
</dbReference>
<feature type="region of interest" description="Disordered" evidence="2">
    <location>
        <begin position="103"/>
        <end position="126"/>
    </location>
</feature>
<accession>A0A6A4WAV3</accession>
<dbReference type="PANTHER" id="PTHR12776:SF1">
    <property type="entry name" value="KAZRIN"/>
    <property type="match status" value="1"/>
</dbReference>
<proteinExistence type="predicted"/>
<reference evidence="4 5" key="1">
    <citation type="submission" date="2019-07" db="EMBL/GenBank/DDBJ databases">
        <title>Draft genome assembly of a fouling barnacle, Amphibalanus amphitrite (Darwin, 1854): The first reference genome for Thecostraca.</title>
        <authorList>
            <person name="Kim W."/>
        </authorList>
    </citation>
    <scope>NUCLEOTIDE SEQUENCE [LARGE SCALE GENOMIC DNA]</scope>
    <source>
        <strain evidence="4">SNU_AA5</strain>
        <tissue evidence="4">Soma without cirri and trophi</tissue>
    </source>
</reference>
<protein>
    <submittedName>
        <fullName evidence="4">Kazrin-A</fullName>
    </submittedName>
</protein>
<dbReference type="SMART" id="SM00454">
    <property type="entry name" value="SAM"/>
    <property type="match status" value="2"/>
</dbReference>
<dbReference type="Pfam" id="PF00536">
    <property type="entry name" value="SAM_1"/>
    <property type="match status" value="1"/>
</dbReference>
<feature type="compositionally biased region" description="Basic and acidic residues" evidence="2">
    <location>
        <begin position="1210"/>
        <end position="1220"/>
    </location>
</feature>
<evidence type="ECO:0000256" key="1">
    <source>
        <dbReference type="SAM" id="Coils"/>
    </source>
</evidence>
<comment type="caution">
    <text evidence="4">The sequence shown here is derived from an EMBL/GenBank/DDBJ whole genome shotgun (WGS) entry which is preliminary data.</text>
</comment>
<dbReference type="InterPro" id="IPR013761">
    <property type="entry name" value="SAM/pointed_sf"/>
</dbReference>
<name>A0A6A4WAV3_AMPAM</name>
<feature type="region of interest" description="Disordered" evidence="2">
    <location>
        <begin position="237"/>
        <end position="283"/>
    </location>
</feature>
<dbReference type="PANTHER" id="PTHR12776">
    <property type="entry name" value="KAZRIN-RELATED"/>
    <property type="match status" value="1"/>
</dbReference>
<feature type="compositionally biased region" description="Basic and acidic residues" evidence="2">
    <location>
        <begin position="243"/>
        <end position="254"/>
    </location>
</feature>
<organism evidence="4 5">
    <name type="scientific">Amphibalanus amphitrite</name>
    <name type="common">Striped barnacle</name>
    <name type="synonym">Balanus amphitrite</name>
    <dbReference type="NCBI Taxonomy" id="1232801"/>
    <lineage>
        <taxon>Eukaryota</taxon>
        <taxon>Metazoa</taxon>
        <taxon>Ecdysozoa</taxon>
        <taxon>Arthropoda</taxon>
        <taxon>Crustacea</taxon>
        <taxon>Multicrustacea</taxon>
        <taxon>Cirripedia</taxon>
        <taxon>Thoracica</taxon>
        <taxon>Thoracicalcarea</taxon>
        <taxon>Balanomorpha</taxon>
        <taxon>Balanoidea</taxon>
        <taxon>Balanidae</taxon>
        <taxon>Amphibalaninae</taxon>
        <taxon>Amphibalanus</taxon>
    </lineage>
</organism>
<feature type="region of interest" description="Disordered" evidence="2">
    <location>
        <begin position="676"/>
        <end position="755"/>
    </location>
</feature>
<dbReference type="OrthoDB" id="6430345at2759"/>
<feature type="region of interest" description="Disordered" evidence="2">
    <location>
        <begin position="869"/>
        <end position="891"/>
    </location>
</feature>
<dbReference type="SUPFAM" id="SSF47769">
    <property type="entry name" value="SAM/Pointed domain"/>
    <property type="match status" value="1"/>
</dbReference>
<evidence type="ECO:0000259" key="3">
    <source>
        <dbReference type="PROSITE" id="PS50105"/>
    </source>
</evidence>
<feature type="compositionally biased region" description="Gly residues" evidence="2">
    <location>
        <begin position="736"/>
        <end position="746"/>
    </location>
</feature>
<keyword evidence="1" id="KW-0175">Coiled coil</keyword>
<feature type="region of interest" description="Disordered" evidence="2">
    <location>
        <begin position="58"/>
        <end position="79"/>
    </location>
</feature>
<sequence>MGNYSSAVVTMVPGSDGLPEGTQVYRARVTTPPAWRRSRSTARSRPVISAPIPLAPIEEDDETSSSVAGGRRRTLQAGEEDYDSIEEVFGGLERLLGRHQFGSLSEARGDGDTGRRDAGRREEPFSRTEVLRRDMDDIERDFDELYGAARESKDLCGSGRGADDIRGVRRNSGDSEELCGTGRDADELFGAERGCRDPWDTTEQELGAGDEERCSLEPGTVERAAWVSRGTETRRRYRSNRRLTAEQRRRALRDPDDDGDGDDWSGSGRRRRGEPGHLLVRHRRERRQAAHSLARDAVKRWYLPWLRDGYLASGDEEEPPPPDDSDDDTRSLRYIAAQRAAAETAEQEARARHWKTHSARYAAHAMIELHPDDPTGDPTLTSTLTSALTSELTSELTEVILGRGRSPETVCCEAGLMDTHSELCKEHCIDRYLEVYCSDSAPTPRRAASHQDAAQLRRSLWLSSGALNGAIENALQAMDKSRLVEACLLLQSSHQVLRQRGAGLRSQVAGLSGAGDALETQASQLRVKLKASEAEVALTKEALAGERWESGGDWKRVAVNEYTLKADRKRLKAEKFDLLNQMKQLYQTLEDKERELRDFIRNYELRIKENDESLRTLAAERDETEREKWNILKHARDETERSVGLSAELSNKDGQLKHITEELTGLRKQLSQLGYYSDHDSAKPPVSRGGPPPAAPSLSPAAAPALSPAALGTPNGRGSSADSGVRVSSDRESVAAGGGTGAGGTSGNLSDSTTSGDGTTGYCVTACAGVPTAGGGAGDPVPTDYDSISMVSSATACSPYYYYTPAVDGQRGSPTMSPLTLSHAVDLSAISKSAEQLDSLDQLDRKLRPKAGAKQGTWGSISRVFSRQKQRKQLHMGSHTNDDSWSPHSSLCSSPLTDESYAEKLRLLEEAQQLPMERWKASMVLAWLQVTLGMPQYGPACAENVRSGKQPMHKKKLRLAIEELRQPHPLQSIRTSLQLNHGWVAAEWLPDIGLAQYAELFSAHLMDGRMLAHLTKKDMERYLNVTRKFHQVSMMHGIQLLRLLQFDRQIICERRQRSELTGNDVLVWTNARFVHWARSIDLAEYADNLKDSGVHGALVVLELSFTADTMATALGVPQSKSMIRRHLAAEMDKLVRPARALLDEEARYTRWEQERRRQERQQERGSGAGSATLGRPFSRSYASGLQRSSDKEKRGSSLRGSLSRAFGLKARQEQQAREPVYETPRGVPVTAAAAAAGAGAGGRPAPPPDRPQSVVTASSCETQREKQHRRVKSISDMETLTVTPV</sequence>
<feature type="region of interest" description="Disordered" evidence="2">
    <location>
        <begin position="160"/>
        <end position="182"/>
    </location>
</feature>
<feature type="compositionally biased region" description="Basic and acidic residues" evidence="2">
    <location>
        <begin position="161"/>
        <end position="173"/>
    </location>
</feature>
<feature type="coiled-coil region" evidence="1">
    <location>
        <begin position="568"/>
        <end position="627"/>
    </location>
</feature>
<evidence type="ECO:0000313" key="4">
    <source>
        <dbReference type="EMBL" id="KAF0302319.1"/>
    </source>
</evidence>
<dbReference type="InterPro" id="IPR059089">
    <property type="entry name" value="Kazrin_N"/>
</dbReference>
<feature type="compositionally biased region" description="Low complexity" evidence="2">
    <location>
        <begin position="1197"/>
        <end position="1208"/>
    </location>
</feature>
<feature type="compositionally biased region" description="Basic and acidic residues" evidence="2">
    <location>
        <begin position="1151"/>
        <end position="1163"/>
    </location>
</feature>
<evidence type="ECO:0000256" key="2">
    <source>
        <dbReference type="SAM" id="MobiDB-lite"/>
    </source>
</evidence>
<feature type="compositionally biased region" description="Low complexity" evidence="2">
    <location>
        <begin position="1223"/>
        <end position="1237"/>
    </location>
</feature>
<dbReference type="Pfam" id="PF25986">
    <property type="entry name" value="Kazrin"/>
    <property type="match status" value="1"/>
</dbReference>
<dbReference type="InterPro" id="IPR001660">
    <property type="entry name" value="SAM"/>
</dbReference>